<evidence type="ECO:0000313" key="1">
    <source>
        <dbReference type="EMBL" id="MDR6292129.1"/>
    </source>
</evidence>
<dbReference type="Proteomes" id="UP001262410">
    <property type="component" value="Unassembled WGS sequence"/>
</dbReference>
<gene>
    <name evidence="1" type="ORF">E9232_004667</name>
</gene>
<reference evidence="1 2" key="1">
    <citation type="submission" date="2023-07" db="EMBL/GenBank/DDBJ databases">
        <title>Sorghum-associated microbial communities from plants grown in Nebraska, USA.</title>
        <authorList>
            <person name="Schachtman D."/>
        </authorList>
    </citation>
    <scope>NUCLEOTIDE SEQUENCE [LARGE SCALE GENOMIC DNA]</scope>
    <source>
        <strain evidence="1 2">584</strain>
    </source>
</reference>
<comment type="caution">
    <text evidence="1">The sequence shown here is derived from an EMBL/GenBank/DDBJ whole genome shotgun (WGS) entry which is preliminary data.</text>
</comment>
<sequence>MTGPDQKLPAGQGRAEIDAFLRKVAATPARREGERRGRLIFALDATQSREAAWDRACRLQGEMFVETAALGGLDLQLVFYRGFSECKSTGWVSDTAELARLMGKVRCRAGETQLGRVLIHAEAEAGRGKVDALVFVGDAFEESLDRICALAGKLALRGVPAFLFHEGHDPLAARAFREIARLTRGAYCPFDASSPGQLRDLLAAVAVYAAGGRAALEDLGRRRGAGVTALIGRMGGG</sequence>
<evidence type="ECO:0008006" key="3">
    <source>
        <dbReference type="Google" id="ProtNLM"/>
    </source>
</evidence>
<dbReference type="EMBL" id="JAVDPW010000008">
    <property type="protein sequence ID" value="MDR6292129.1"/>
    <property type="molecule type" value="Genomic_DNA"/>
</dbReference>
<dbReference type="SUPFAM" id="SSF53300">
    <property type="entry name" value="vWA-like"/>
    <property type="match status" value="1"/>
</dbReference>
<protein>
    <recommendedName>
        <fullName evidence="3">VWA domain-containing protein</fullName>
    </recommendedName>
</protein>
<organism evidence="1 2">
    <name type="scientific">Inquilinus ginsengisoli</name>
    <dbReference type="NCBI Taxonomy" id="363840"/>
    <lineage>
        <taxon>Bacteria</taxon>
        <taxon>Pseudomonadati</taxon>
        <taxon>Pseudomonadota</taxon>
        <taxon>Alphaproteobacteria</taxon>
        <taxon>Rhodospirillales</taxon>
        <taxon>Rhodospirillaceae</taxon>
        <taxon>Inquilinus</taxon>
    </lineage>
</organism>
<accession>A0ABU1JX26</accession>
<proteinExistence type="predicted"/>
<evidence type="ECO:0000313" key="2">
    <source>
        <dbReference type="Proteomes" id="UP001262410"/>
    </source>
</evidence>
<dbReference type="RefSeq" id="WP_309797951.1">
    <property type="nucleotide sequence ID" value="NZ_JAVDPW010000008.1"/>
</dbReference>
<keyword evidence="2" id="KW-1185">Reference proteome</keyword>
<dbReference type="InterPro" id="IPR036465">
    <property type="entry name" value="vWFA_dom_sf"/>
</dbReference>
<name>A0ABU1JX26_9PROT</name>